<organism evidence="6">
    <name type="scientific">Schistocephalus solidus</name>
    <name type="common">Tapeworm</name>
    <dbReference type="NCBI Taxonomy" id="70667"/>
    <lineage>
        <taxon>Eukaryota</taxon>
        <taxon>Metazoa</taxon>
        <taxon>Spiralia</taxon>
        <taxon>Lophotrochozoa</taxon>
        <taxon>Platyhelminthes</taxon>
        <taxon>Cestoda</taxon>
        <taxon>Eucestoda</taxon>
        <taxon>Diphyllobothriidea</taxon>
        <taxon>Diphyllobothriidae</taxon>
        <taxon>Schistocephalus</taxon>
    </lineage>
</organism>
<dbReference type="PANTHER" id="PTHR43827:SF3">
    <property type="entry name" value="NADP-DEPENDENT OXIDOREDUCTASE DOMAIN-CONTAINING PROTEIN"/>
    <property type="match status" value="1"/>
</dbReference>
<keyword evidence="3" id="KW-0560">Oxidoreductase</keyword>
<protein>
    <submittedName>
        <fullName evidence="6">Aldo_ket_red domain-containing protein</fullName>
    </submittedName>
</protein>
<evidence type="ECO:0000256" key="4">
    <source>
        <dbReference type="PIRSR" id="PIRSR000097-3"/>
    </source>
</evidence>
<dbReference type="GO" id="GO:0016616">
    <property type="term" value="F:oxidoreductase activity, acting on the CH-OH group of donors, NAD or NADP as acceptor"/>
    <property type="evidence" value="ECO:0007669"/>
    <property type="project" value="UniProtKB-ARBA"/>
</dbReference>
<dbReference type="InterPro" id="IPR020471">
    <property type="entry name" value="AKR"/>
</dbReference>
<evidence type="ECO:0000256" key="2">
    <source>
        <dbReference type="ARBA" id="ARBA00022857"/>
    </source>
</evidence>
<dbReference type="InterPro" id="IPR036812">
    <property type="entry name" value="NAD(P)_OxRdtase_dom_sf"/>
</dbReference>
<feature type="site" description="Lowers pKa of active site Tyr" evidence="4">
    <location>
        <position position="58"/>
    </location>
</feature>
<dbReference type="InterPro" id="IPR018170">
    <property type="entry name" value="Aldo/ket_reductase_CS"/>
</dbReference>
<evidence type="ECO:0000256" key="3">
    <source>
        <dbReference type="ARBA" id="ARBA00023002"/>
    </source>
</evidence>
<dbReference type="SUPFAM" id="SSF51430">
    <property type="entry name" value="NAD(P)-linked oxidoreductase"/>
    <property type="match status" value="1"/>
</dbReference>
<evidence type="ECO:0000256" key="1">
    <source>
        <dbReference type="ARBA" id="ARBA00007905"/>
    </source>
</evidence>
<keyword evidence="2" id="KW-0521">NADP</keyword>
<reference evidence="6" key="1">
    <citation type="submission" date="2016-06" db="UniProtKB">
        <authorList>
            <consortium name="WormBaseParasite"/>
        </authorList>
    </citation>
    <scope>IDENTIFICATION</scope>
</reference>
<name>A0A183T1Q2_SCHSO</name>
<sequence length="303" mass="33770">LQSSASEVSKAVRIAISAGYRHIDCAFSHGNEFSVGVALKNQIVAEGFPRRKLFVTSKVCMLFHRKPALALVHISQETTCARKLYSIPSSPKSRISRPISDQLASVSESNVLHSKYSMKNMHFQPGARQPSGEPEYDSVPIEETWEAMEQLVQMGLVRSIGLSNFNEEQIRRVLGCCSIPPAVLQVESHPYFLNSKLINFAQRIGMKVTACAPLGSSYTEPKGDVCHLLDDPIVGKIAKVHNKSPAQVILRHGLQRNLIVIPKSVTPERIRENINIFDFELTEDEMSSLNSLDKGQRFMDQPE</sequence>
<dbReference type="PANTHER" id="PTHR43827">
    <property type="entry name" value="2,5-DIKETO-D-GLUCONIC ACID REDUCTASE"/>
    <property type="match status" value="1"/>
</dbReference>
<comment type="similarity">
    <text evidence="1">Belongs to the aldo/keto reductase family.</text>
</comment>
<dbReference type="PROSITE" id="PS00063">
    <property type="entry name" value="ALDOKETO_REDUCTASE_3"/>
    <property type="match status" value="1"/>
</dbReference>
<dbReference type="PRINTS" id="PR00069">
    <property type="entry name" value="ALDKETRDTASE"/>
</dbReference>
<dbReference type="Gene3D" id="3.20.20.100">
    <property type="entry name" value="NADP-dependent oxidoreductase domain"/>
    <property type="match status" value="1"/>
</dbReference>
<feature type="domain" description="NADP-dependent oxidoreductase" evidence="5">
    <location>
        <begin position="3"/>
        <end position="293"/>
    </location>
</feature>
<dbReference type="InterPro" id="IPR023210">
    <property type="entry name" value="NADP_OxRdtase_dom"/>
</dbReference>
<proteinExistence type="inferred from homology"/>
<dbReference type="PROSITE" id="PS00798">
    <property type="entry name" value="ALDOKETO_REDUCTASE_1"/>
    <property type="match status" value="1"/>
</dbReference>
<dbReference type="PIRSF" id="PIRSF000097">
    <property type="entry name" value="AKR"/>
    <property type="match status" value="1"/>
</dbReference>
<dbReference type="Pfam" id="PF00248">
    <property type="entry name" value="Aldo_ket_red"/>
    <property type="match status" value="1"/>
</dbReference>
<accession>A0A183T1Q2</accession>
<evidence type="ECO:0000313" key="6">
    <source>
        <dbReference type="WBParaSite" id="SSLN_0001080501-mRNA-1"/>
    </source>
</evidence>
<dbReference type="WBParaSite" id="SSLN_0001080501-mRNA-1">
    <property type="protein sequence ID" value="SSLN_0001080501-mRNA-1"/>
    <property type="gene ID" value="SSLN_0001080501"/>
</dbReference>
<evidence type="ECO:0000259" key="5">
    <source>
        <dbReference type="Pfam" id="PF00248"/>
    </source>
</evidence>
<dbReference type="AlphaFoldDB" id="A0A183T1Q2"/>
<dbReference type="PROSITE" id="PS00062">
    <property type="entry name" value="ALDOKETO_REDUCTASE_2"/>
    <property type="match status" value="1"/>
</dbReference>